<feature type="signal peptide" evidence="2">
    <location>
        <begin position="1"/>
        <end position="27"/>
    </location>
</feature>
<dbReference type="RefSeq" id="WP_094797241.1">
    <property type="nucleotide sequence ID" value="NZ_NEVK01000007.1"/>
</dbReference>
<dbReference type="SUPFAM" id="SSF53850">
    <property type="entry name" value="Periplasmic binding protein-like II"/>
    <property type="match status" value="1"/>
</dbReference>
<protein>
    <recommendedName>
        <fullName evidence="5">ABC transporter substrate-binding protein</fullName>
    </recommendedName>
</protein>
<comment type="caution">
    <text evidence="3">The sequence shown here is derived from an EMBL/GenBank/DDBJ whole genome shotgun (WGS) entry which is preliminary data.</text>
</comment>
<name>A0A261QWH3_9BORD</name>
<feature type="chain" id="PRO_5012966735" description="ABC transporter substrate-binding protein" evidence="2">
    <location>
        <begin position="28"/>
        <end position="328"/>
    </location>
</feature>
<keyword evidence="2" id="KW-0732">Signal</keyword>
<dbReference type="EMBL" id="NEVK01000007">
    <property type="protein sequence ID" value="OZI17148.1"/>
    <property type="molecule type" value="Genomic_DNA"/>
</dbReference>
<dbReference type="AlphaFoldDB" id="A0A261QWH3"/>
<comment type="similarity">
    <text evidence="1">Belongs to the UPF0065 (bug) family.</text>
</comment>
<evidence type="ECO:0000256" key="1">
    <source>
        <dbReference type="ARBA" id="ARBA00006987"/>
    </source>
</evidence>
<dbReference type="Pfam" id="PF03401">
    <property type="entry name" value="TctC"/>
    <property type="match status" value="1"/>
</dbReference>
<evidence type="ECO:0008006" key="5">
    <source>
        <dbReference type="Google" id="ProtNLM"/>
    </source>
</evidence>
<reference evidence="4" key="1">
    <citation type="submission" date="2017-05" db="EMBL/GenBank/DDBJ databases">
        <title>Complete and WGS of Bordetella genogroups.</title>
        <authorList>
            <person name="Spilker T."/>
            <person name="Lipuma J."/>
        </authorList>
    </citation>
    <scope>NUCLEOTIDE SEQUENCE [LARGE SCALE GENOMIC DNA]</scope>
    <source>
        <strain evidence="4">AU18089</strain>
    </source>
</reference>
<evidence type="ECO:0000313" key="3">
    <source>
        <dbReference type="EMBL" id="OZI17148.1"/>
    </source>
</evidence>
<accession>A0A261QWH3</accession>
<dbReference type="CDD" id="cd07012">
    <property type="entry name" value="PBP2_Bug_TTT"/>
    <property type="match status" value="1"/>
</dbReference>
<sequence>MQRRAFLSATVACAIVASAFHGTSTQAAPQYPDKPVNIIVPFPPGGLTDLIGRRFAAYLEKKTGQTVVVQNRAGASGQVGAQAIARMEPDGYNLLVTATHFAISAAVRADLPYDPVGDFDPIAIFVTTPNILVVNEKVPVHSLREYIDYANKKPGGMSFGSSGTGGSTHLSGELLKHLTGANLQHVSYRGMVPHVNDLVGGQIESGFVDPSSVIQFLQEGRLRALAVTGAQRFDILPDIATIAEQGVDGYEATTWIALAAPAGTPQAVKKFLNQAAIESMQTPEGKEFLQQISATPSTLTDAQVKDYLKAEIDKWKKVAEAANLRTEN</sequence>
<dbReference type="PANTHER" id="PTHR42928">
    <property type="entry name" value="TRICARBOXYLATE-BINDING PROTEIN"/>
    <property type="match status" value="1"/>
</dbReference>
<dbReference type="PANTHER" id="PTHR42928:SF5">
    <property type="entry name" value="BLR1237 PROTEIN"/>
    <property type="match status" value="1"/>
</dbReference>
<dbReference type="InterPro" id="IPR005064">
    <property type="entry name" value="BUG"/>
</dbReference>
<dbReference type="Gene3D" id="3.40.190.150">
    <property type="entry name" value="Bordetella uptake gene, domain 1"/>
    <property type="match status" value="1"/>
</dbReference>
<dbReference type="Proteomes" id="UP000216947">
    <property type="component" value="Unassembled WGS sequence"/>
</dbReference>
<dbReference type="Gene3D" id="3.40.190.10">
    <property type="entry name" value="Periplasmic binding protein-like II"/>
    <property type="match status" value="1"/>
</dbReference>
<organism evidence="3 4">
    <name type="scientific">Bordetella genomosp. 7</name>
    <dbReference type="NCBI Taxonomy" id="1416805"/>
    <lineage>
        <taxon>Bacteria</taxon>
        <taxon>Pseudomonadati</taxon>
        <taxon>Pseudomonadota</taxon>
        <taxon>Betaproteobacteria</taxon>
        <taxon>Burkholderiales</taxon>
        <taxon>Alcaligenaceae</taxon>
        <taxon>Bordetella</taxon>
    </lineage>
</organism>
<dbReference type="InterPro" id="IPR042100">
    <property type="entry name" value="Bug_dom1"/>
</dbReference>
<gene>
    <name evidence="3" type="ORF">CAL19_14985</name>
</gene>
<evidence type="ECO:0000313" key="4">
    <source>
        <dbReference type="Proteomes" id="UP000216947"/>
    </source>
</evidence>
<keyword evidence="4" id="KW-1185">Reference proteome</keyword>
<evidence type="ECO:0000256" key="2">
    <source>
        <dbReference type="SAM" id="SignalP"/>
    </source>
</evidence>
<dbReference type="PIRSF" id="PIRSF017082">
    <property type="entry name" value="YflP"/>
    <property type="match status" value="1"/>
</dbReference>
<proteinExistence type="inferred from homology"/>